<dbReference type="Pfam" id="PF12900">
    <property type="entry name" value="Pyridox_ox_2"/>
    <property type="match status" value="1"/>
</dbReference>
<proteinExistence type="predicted"/>
<dbReference type="SUPFAM" id="SSF50475">
    <property type="entry name" value="FMN-binding split barrel"/>
    <property type="match status" value="1"/>
</dbReference>
<organism evidence="1 2">
    <name type="scientific">Phytoactinopolyspora alkaliphila</name>
    <dbReference type="NCBI Taxonomy" id="1783498"/>
    <lineage>
        <taxon>Bacteria</taxon>
        <taxon>Bacillati</taxon>
        <taxon>Actinomycetota</taxon>
        <taxon>Actinomycetes</taxon>
        <taxon>Jiangellales</taxon>
        <taxon>Jiangellaceae</taxon>
        <taxon>Phytoactinopolyspora</taxon>
    </lineage>
</organism>
<reference evidence="1 2" key="1">
    <citation type="submission" date="2020-02" db="EMBL/GenBank/DDBJ databases">
        <authorList>
            <person name="Li X.-J."/>
            <person name="Feng X.-M."/>
        </authorList>
    </citation>
    <scope>NUCLEOTIDE SEQUENCE [LARGE SCALE GENOMIC DNA]</scope>
    <source>
        <strain evidence="1 2">CGMCC 4.7225</strain>
    </source>
</reference>
<evidence type="ECO:0000313" key="2">
    <source>
        <dbReference type="Proteomes" id="UP000469185"/>
    </source>
</evidence>
<dbReference type="Gene3D" id="2.30.110.10">
    <property type="entry name" value="Electron Transport, Fmn-binding Protein, Chain A"/>
    <property type="match status" value="1"/>
</dbReference>
<evidence type="ECO:0000313" key="1">
    <source>
        <dbReference type="EMBL" id="NED98517.1"/>
    </source>
</evidence>
<accession>A0A6N9YU97</accession>
<name>A0A6N9YU97_9ACTN</name>
<gene>
    <name evidence="1" type="ORF">G1H11_24775</name>
</gene>
<dbReference type="RefSeq" id="WP_163821371.1">
    <property type="nucleotide sequence ID" value="NZ_JAAGOB010000024.1"/>
</dbReference>
<dbReference type="Proteomes" id="UP000469185">
    <property type="component" value="Unassembled WGS sequence"/>
</dbReference>
<dbReference type="AlphaFoldDB" id="A0A6N9YU97"/>
<keyword evidence="2" id="KW-1185">Reference proteome</keyword>
<dbReference type="InterPro" id="IPR024747">
    <property type="entry name" value="Pyridox_Oxase-rel"/>
</dbReference>
<protein>
    <submittedName>
        <fullName evidence="1">Pyridoxamine 5'-phosphate oxidase family protein</fullName>
    </submittedName>
</protein>
<comment type="caution">
    <text evidence="1">The sequence shown here is derived from an EMBL/GenBank/DDBJ whole genome shotgun (WGS) entry which is preliminary data.</text>
</comment>
<sequence length="142" mass="15607">MTADRHLVPIGREEALRLLGKVPFGRIVFTAQALPAIRPVNHIVDDDCLIIRSHLGAAISAPGQDAAGIVVAYQADHIDPDKGVGWSVVVTGMARPLSVDEDTRRYTHALHPWICQPDDYLIRIVPELITAYWLTDGVVTRP</sequence>
<dbReference type="EMBL" id="JAAGOB010000024">
    <property type="protein sequence ID" value="NED98517.1"/>
    <property type="molecule type" value="Genomic_DNA"/>
</dbReference>
<dbReference type="InterPro" id="IPR012349">
    <property type="entry name" value="Split_barrel_FMN-bd"/>
</dbReference>